<dbReference type="EMBL" id="LXQA010371977">
    <property type="protein sequence ID" value="MCI47405.1"/>
    <property type="molecule type" value="Genomic_DNA"/>
</dbReference>
<dbReference type="Proteomes" id="UP000265520">
    <property type="component" value="Unassembled WGS sequence"/>
</dbReference>
<protein>
    <submittedName>
        <fullName evidence="2">Uncharacterized protein</fullName>
    </submittedName>
</protein>
<evidence type="ECO:0000313" key="2">
    <source>
        <dbReference type="EMBL" id="MCI47405.1"/>
    </source>
</evidence>
<sequence>MSSEYSSTSSVCSTARSCVSSETEEETTSMILL</sequence>
<feature type="region of interest" description="Disordered" evidence="1">
    <location>
        <begin position="1"/>
        <end position="33"/>
    </location>
</feature>
<name>A0A392SHJ0_9FABA</name>
<accession>A0A392SHJ0</accession>
<feature type="non-terminal residue" evidence="2">
    <location>
        <position position="33"/>
    </location>
</feature>
<reference evidence="2 3" key="1">
    <citation type="journal article" date="2018" name="Front. Plant Sci.">
        <title>Red Clover (Trifolium pratense) and Zigzag Clover (T. medium) - A Picture of Genomic Similarities and Differences.</title>
        <authorList>
            <person name="Dluhosova J."/>
            <person name="Istvanek J."/>
            <person name="Nedelnik J."/>
            <person name="Repkova J."/>
        </authorList>
    </citation>
    <scope>NUCLEOTIDE SEQUENCE [LARGE SCALE GENOMIC DNA]</scope>
    <source>
        <strain evidence="3">cv. 10/8</strain>
        <tissue evidence="2">Leaf</tissue>
    </source>
</reference>
<feature type="compositionally biased region" description="Low complexity" evidence="1">
    <location>
        <begin position="1"/>
        <end position="21"/>
    </location>
</feature>
<organism evidence="2 3">
    <name type="scientific">Trifolium medium</name>
    <dbReference type="NCBI Taxonomy" id="97028"/>
    <lineage>
        <taxon>Eukaryota</taxon>
        <taxon>Viridiplantae</taxon>
        <taxon>Streptophyta</taxon>
        <taxon>Embryophyta</taxon>
        <taxon>Tracheophyta</taxon>
        <taxon>Spermatophyta</taxon>
        <taxon>Magnoliopsida</taxon>
        <taxon>eudicotyledons</taxon>
        <taxon>Gunneridae</taxon>
        <taxon>Pentapetalae</taxon>
        <taxon>rosids</taxon>
        <taxon>fabids</taxon>
        <taxon>Fabales</taxon>
        <taxon>Fabaceae</taxon>
        <taxon>Papilionoideae</taxon>
        <taxon>50 kb inversion clade</taxon>
        <taxon>NPAAA clade</taxon>
        <taxon>Hologalegina</taxon>
        <taxon>IRL clade</taxon>
        <taxon>Trifolieae</taxon>
        <taxon>Trifolium</taxon>
    </lineage>
</organism>
<evidence type="ECO:0000313" key="3">
    <source>
        <dbReference type="Proteomes" id="UP000265520"/>
    </source>
</evidence>
<dbReference type="AlphaFoldDB" id="A0A392SHJ0"/>
<proteinExistence type="predicted"/>
<comment type="caution">
    <text evidence="2">The sequence shown here is derived from an EMBL/GenBank/DDBJ whole genome shotgun (WGS) entry which is preliminary data.</text>
</comment>
<keyword evidence="3" id="KW-1185">Reference proteome</keyword>
<evidence type="ECO:0000256" key="1">
    <source>
        <dbReference type="SAM" id="MobiDB-lite"/>
    </source>
</evidence>